<dbReference type="GO" id="GO:0016989">
    <property type="term" value="F:sigma factor antagonist activity"/>
    <property type="evidence" value="ECO:0007669"/>
    <property type="project" value="TreeGrafter"/>
</dbReference>
<sequence length="392" mass="45246">MKLKEEYIINLAIDYSKRELSDTQKRDLDNFLSENEANRRLFNHYRKLYLKGRSIAFYHQLDQQKAWNSIASNITKKKTKTWKLSTWLPYAAAVLIIAVVSTLVLKNQVEKVDFSKAYNFAEFAHAGNKKATLTLADGSKVKLQDNIEQLISEKDGTQISKDSANNLAYTSKTTKKIELLYNTIDVPRGGEYSLTLTDGTKVWLNADTKLRYPVKFLKGKRDVYLTGEAYFEVAHNKQAPFIVHTHDSEVKVLGTKFNVSGYDDQNFIATTLVEGSVQINNLNQTEILKPGYQSTILRGKDQIMIKKVDADLYTSWVSGVYEFEDMELEYIMIQLGRWYDVDFFFMNEEYKHIRFTGAFEKENSFEYALNMIERIADVDFAIKGKYIVVGRQ</sequence>
<dbReference type="RefSeq" id="WP_130306288.1">
    <property type="nucleotide sequence ID" value="NZ_SHKN01000001.1"/>
</dbReference>
<gene>
    <name evidence="4" type="ORF">EV201_1047</name>
</gene>
<reference evidence="4 5" key="1">
    <citation type="submission" date="2019-02" db="EMBL/GenBank/DDBJ databases">
        <title>Genomic Encyclopedia of Type Strains, Phase IV (KMG-IV): sequencing the most valuable type-strain genomes for metagenomic binning, comparative biology and taxonomic classification.</title>
        <authorList>
            <person name="Goeker M."/>
        </authorList>
    </citation>
    <scope>NUCLEOTIDE SEQUENCE [LARGE SCALE GENOMIC DNA]</scope>
    <source>
        <strain evidence="4 5">DSM 28825</strain>
    </source>
</reference>
<keyword evidence="5" id="KW-1185">Reference proteome</keyword>
<dbReference type="EMBL" id="SHKN01000001">
    <property type="protein sequence ID" value="RZT96409.1"/>
    <property type="molecule type" value="Genomic_DNA"/>
</dbReference>
<keyword evidence="1" id="KW-0472">Membrane</keyword>
<evidence type="ECO:0000313" key="5">
    <source>
        <dbReference type="Proteomes" id="UP000293562"/>
    </source>
</evidence>
<keyword evidence="1" id="KW-0812">Transmembrane</keyword>
<feature type="domain" description="FecR protein" evidence="2">
    <location>
        <begin position="183"/>
        <end position="278"/>
    </location>
</feature>
<dbReference type="Gene3D" id="3.55.50.30">
    <property type="match status" value="1"/>
</dbReference>
<dbReference type="Pfam" id="PF16344">
    <property type="entry name" value="FecR_C"/>
    <property type="match status" value="1"/>
</dbReference>
<dbReference type="InterPro" id="IPR032508">
    <property type="entry name" value="FecR_C"/>
</dbReference>
<dbReference type="Proteomes" id="UP000293562">
    <property type="component" value="Unassembled WGS sequence"/>
</dbReference>
<evidence type="ECO:0000259" key="2">
    <source>
        <dbReference type="Pfam" id="PF04773"/>
    </source>
</evidence>
<name>A0A4Q7VJS8_9BACT</name>
<evidence type="ECO:0000259" key="3">
    <source>
        <dbReference type="Pfam" id="PF16344"/>
    </source>
</evidence>
<feature type="domain" description="Protein FecR C-terminal" evidence="3">
    <location>
        <begin position="321"/>
        <end position="389"/>
    </location>
</feature>
<accession>A0A4Q7VJS8</accession>
<protein>
    <submittedName>
        <fullName evidence="4">FecR family protein</fullName>
    </submittedName>
</protein>
<evidence type="ECO:0000256" key="1">
    <source>
        <dbReference type="SAM" id="Phobius"/>
    </source>
</evidence>
<proteinExistence type="predicted"/>
<dbReference type="OrthoDB" id="1096341at2"/>
<dbReference type="FunFam" id="2.60.120.1440:FF:000001">
    <property type="entry name" value="Putative anti-sigma factor"/>
    <property type="match status" value="1"/>
</dbReference>
<dbReference type="PANTHER" id="PTHR30273">
    <property type="entry name" value="PERIPLASMIC SIGNAL SENSOR AND SIGMA FACTOR ACTIVATOR FECR-RELATED"/>
    <property type="match status" value="1"/>
</dbReference>
<organism evidence="4 5">
    <name type="scientific">Ancylomarina subtilis</name>
    <dbReference type="NCBI Taxonomy" id="1639035"/>
    <lineage>
        <taxon>Bacteria</taxon>
        <taxon>Pseudomonadati</taxon>
        <taxon>Bacteroidota</taxon>
        <taxon>Bacteroidia</taxon>
        <taxon>Marinilabiliales</taxon>
        <taxon>Marinifilaceae</taxon>
        <taxon>Ancylomarina</taxon>
    </lineage>
</organism>
<dbReference type="InterPro" id="IPR012373">
    <property type="entry name" value="Ferrdict_sens_TM"/>
</dbReference>
<keyword evidence="1" id="KW-1133">Transmembrane helix</keyword>
<dbReference type="InterPro" id="IPR006860">
    <property type="entry name" value="FecR"/>
</dbReference>
<dbReference type="Gene3D" id="2.60.120.1440">
    <property type="match status" value="1"/>
</dbReference>
<feature type="transmembrane region" description="Helical" evidence="1">
    <location>
        <begin position="87"/>
        <end position="105"/>
    </location>
</feature>
<dbReference type="Pfam" id="PF04773">
    <property type="entry name" value="FecR"/>
    <property type="match status" value="1"/>
</dbReference>
<dbReference type="AlphaFoldDB" id="A0A4Q7VJS8"/>
<dbReference type="PANTHER" id="PTHR30273:SF2">
    <property type="entry name" value="PROTEIN FECR"/>
    <property type="match status" value="1"/>
</dbReference>
<comment type="caution">
    <text evidence="4">The sequence shown here is derived from an EMBL/GenBank/DDBJ whole genome shotgun (WGS) entry which is preliminary data.</text>
</comment>
<evidence type="ECO:0000313" key="4">
    <source>
        <dbReference type="EMBL" id="RZT96409.1"/>
    </source>
</evidence>